<protein>
    <submittedName>
        <fullName evidence="1">Uncharacterized protein</fullName>
    </submittedName>
</protein>
<reference evidence="1" key="1">
    <citation type="journal article" date="2009" name="PLoS Genet.">
        <title>Sequencing, mapping, and analysis of 27,455 maize full-length cDNAs.</title>
        <authorList>
            <person name="Soderlund C."/>
            <person name="Descour A."/>
            <person name="Kudrna D."/>
            <person name="Bomhoff M."/>
            <person name="Boyd L."/>
            <person name="Currie J."/>
            <person name="Angelova A."/>
            <person name="Collura K."/>
            <person name="Wissotski M."/>
            <person name="Ashley E."/>
            <person name="Morrow D."/>
            <person name="Fernandes J."/>
            <person name="Walbot V."/>
            <person name="Yu Y."/>
        </authorList>
    </citation>
    <scope>NUCLEOTIDE SEQUENCE</scope>
    <source>
        <strain evidence="1">B73</strain>
    </source>
</reference>
<proteinExistence type="evidence at transcript level"/>
<reference evidence="1" key="2">
    <citation type="submission" date="2012-06" db="EMBL/GenBank/DDBJ databases">
        <authorList>
            <person name="Yu Y."/>
            <person name="Currie J."/>
            <person name="Lomeli R."/>
            <person name="Angelova A."/>
            <person name="Collura K."/>
            <person name="Wissotski M."/>
            <person name="Campos D."/>
            <person name="Kudrna D."/>
            <person name="Golser W."/>
            <person name="Ashely E."/>
            <person name="Descour A."/>
            <person name="Fernandes J."/>
            <person name="Soderlund C."/>
            <person name="Walbot V."/>
        </authorList>
    </citation>
    <scope>NUCLEOTIDE SEQUENCE</scope>
    <source>
        <strain evidence="1">B73</strain>
    </source>
</reference>
<evidence type="ECO:0000313" key="1">
    <source>
        <dbReference type="EMBL" id="ACN36042.1"/>
    </source>
</evidence>
<dbReference type="EMBL" id="BT069145">
    <property type="protein sequence ID" value="ACN36042.1"/>
    <property type="molecule type" value="mRNA"/>
</dbReference>
<accession>C0PLH6</accession>
<organism evidence="1">
    <name type="scientific">Zea mays</name>
    <name type="common">Maize</name>
    <dbReference type="NCBI Taxonomy" id="4577"/>
    <lineage>
        <taxon>Eukaryota</taxon>
        <taxon>Viridiplantae</taxon>
        <taxon>Streptophyta</taxon>
        <taxon>Embryophyta</taxon>
        <taxon>Tracheophyta</taxon>
        <taxon>Spermatophyta</taxon>
        <taxon>Magnoliopsida</taxon>
        <taxon>Liliopsida</taxon>
        <taxon>Poales</taxon>
        <taxon>Poaceae</taxon>
        <taxon>PACMAD clade</taxon>
        <taxon>Panicoideae</taxon>
        <taxon>Andropogonodae</taxon>
        <taxon>Andropogoneae</taxon>
        <taxon>Tripsacinae</taxon>
        <taxon>Zea</taxon>
    </lineage>
</organism>
<dbReference type="AlphaFoldDB" id="C0PLH6"/>
<name>C0PLH6_MAIZE</name>
<sequence length="86" mass="9476">MSEDKVRTKDLCWSVETIYDPRELAGVSTAGLGIGRGVTTLLYLCGCGSMNDIVCVKQSINKIIIEISDCCQPVTEHGRSNRKVWL</sequence>